<feature type="transmembrane region" description="Helical" evidence="2">
    <location>
        <begin position="214"/>
        <end position="231"/>
    </location>
</feature>
<feature type="transmembrane region" description="Helical" evidence="2">
    <location>
        <begin position="91"/>
        <end position="113"/>
    </location>
</feature>
<keyword evidence="2" id="KW-0472">Membrane</keyword>
<feature type="region of interest" description="Disordered" evidence="1">
    <location>
        <begin position="349"/>
        <end position="368"/>
    </location>
</feature>
<name>A0A679JFQ1_9HYPH</name>
<feature type="transmembrane region" description="Helical" evidence="2">
    <location>
        <begin position="21"/>
        <end position="41"/>
    </location>
</feature>
<evidence type="ECO:0000313" key="4">
    <source>
        <dbReference type="EMBL" id="CAA2106426.1"/>
    </source>
</evidence>
<feature type="transmembrane region" description="Helical" evidence="2">
    <location>
        <begin position="163"/>
        <end position="181"/>
    </location>
</feature>
<proteinExistence type="predicted"/>
<feature type="transmembrane region" description="Helical" evidence="2">
    <location>
        <begin position="238"/>
        <end position="255"/>
    </location>
</feature>
<dbReference type="GO" id="GO:0016747">
    <property type="term" value="F:acyltransferase activity, transferring groups other than amino-acyl groups"/>
    <property type="evidence" value="ECO:0007669"/>
    <property type="project" value="InterPro"/>
</dbReference>
<dbReference type="GO" id="GO:0009103">
    <property type="term" value="P:lipopolysaccharide biosynthetic process"/>
    <property type="evidence" value="ECO:0007669"/>
    <property type="project" value="TreeGrafter"/>
</dbReference>
<feature type="domain" description="Acyltransferase 3" evidence="3">
    <location>
        <begin position="21"/>
        <end position="333"/>
    </location>
</feature>
<evidence type="ECO:0000259" key="3">
    <source>
        <dbReference type="Pfam" id="PF01757"/>
    </source>
</evidence>
<dbReference type="EMBL" id="LR743504">
    <property type="protein sequence ID" value="CAA2106426.1"/>
    <property type="molecule type" value="Genomic_DNA"/>
</dbReference>
<dbReference type="PANTHER" id="PTHR23028:SF53">
    <property type="entry name" value="ACYL_TRANSF_3 DOMAIN-CONTAINING PROTEIN"/>
    <property type="match status" value="1"/>
</dbReference>
<dbReference type="InterPro" id="IPR002656">
    <property type="entry name" value="Acyl_transf_3_dom"/>
</dbReference>
<reference evidence="4" key="1">
    <citation type="submission" date="2019-12" db="EMBL/GenBank/DDBJ databases">
        <authorList>
            <person name="Cremers G."/>
        </authorList>
    </citation>
    <scope>NUCLEOTIDE SEQUENCE</scope>
    <source>
        <strain evidence="4">Mbul1</strain>
    </source>
</reference>
<evidence type="ECO:0000256" key="1">
    <source>
        <dbReference type="SAM" id="MobiDB-lite"/>
    </source>
</evidence>
<gene>
    <name evidence="4" type="ORF">MBUL_03669</name>
</gene>
<protein>
    <recommendedName>
        <fullName evidence="3">Acyltransferase 3 domain-containing protein</fullName>
    </recommendedName>
</protein>
<keyword evidence="2" id="KW-0812">Transmembrane</keyword>
<evidence type="ECO:0000256" key="2">
    <source>
        <dbReference type="SAM" id="Phobius"/>
    </source>
</evidence>
<organism evidence="4">
    <name type="scientific">Methylobacterium bullatum</name>
    <dbReference type="NCBI Taxonomy" id="570505"/>
    <lineage>
        <taxon>Bacteria</taxon>
        <taxon>Pseudomonadati</taxon>
        <taxon>Pseudomonadota</taxon>
        <taxon>Alphaproteobacteria</taxon>
        <taxon>Hyphomicrobiales</taxon>
        <taxon>Methylobacteriaceae</taxon>
        <taxon>Methylobacterium</taxon>
    </lineage>
</organism>
<dbReference type="PANTHER" id="PTHR23028">
    <property type="entry name" value="ACETYLTRANSFERASE"/>
    <property type="match status" value="1"/>
</dbReference>
<dbReference type="InterPro" id="IPR050879">
    <property type="entry name" value="Acyltransferase_3"/>
</dbReference>
<dbReference type="AlphaFoldDB" id="A0A679JFQ1"/>
<keyword evidence="2" id="KW-1133">Transmembrane helix</keyword>
<dbReference type="Pfam" id="PF01757">
    <property type="entry name" value="Acyl_transf_3"/>
    <property type="match status" value="1"/>
</dbReference>
<feature type="transmembrane region" description="Helical" evidence="2">
    <location>
        <begin position="61"/>
        <end position="79"/>
    </location>
</feature>
<dbReference type="GO" id="GO:0016020">
    <property type="term" value="C:membrane"/>
    <property type="evidence" value="ECO:0007669"/>
    <property type="project" value="TreeGrafter"/>
</dbReference>
<sequence>MASFLRATSIGDALALPSNAFSVLRLALAVAVVVSHVFSVGSGDILDEPLKRSTGFTLGEHAVNGFFGVSGFLVAMSLERRGPWDYVLARAFRILPGLVAATLVAALVLGPALTRLSLDAYLHDPGLWRFVQGTLTTFKSNTALPGLFVDNPSRAPLGTVWTLKYEVLCYLGLLGVGLAGLFRRGFALGLVIGLAVALALLDALNPALPKGVETALRLPLIFASGSAFYLWRARVPRSGWLLAGLVLAAVLAQGSPLYRTVLFLAEAYGMLWLAFSPVLGRPAFEPPVDLSYGIYLYGWPIQQSLHAFWPAASSEMLLLPALLLTAGVAALSWKGIEEPALRLKAHALRRSAKDSPKGGAPDPGRAEP</sequence>
<accession>A0A679JFQ1</accession>
<feature type="transmembrane region" description="Helical" evidence="2">
    <location>
        <begin position="188"/>
        <end position="208"/>
    </location>
</feature>